<dbReference type="GeneID" id="27705645"/>
<feature type="coiled-coil region" evidence="1">
    <location>
        <begin position="614"/>
        <end position="709"/>
    </location>
</feature>
<evidence type="ECO:0000313" key="4">
    <source>
        <dbReference type="Proteomes" id="UP000053789"/>
    </source>
</evidence>
<protein>
    <submittedName>
        <fullName evidence="3">Uncharacterized protein</fullName>
    </submittedName>
</protein>
<dbReference type="AlphaFoldDB" id="A0A0D2FIY6"/>
<reference evidence="3" key="1">
    <citation type="submission" date="2015-01" db="EMBL/GenBank/DDBJ databases">
        <title>The Genome Sequence of Cladophialophora bantiana CBS 173.52.</title>
        <authorList>
            <consortium name="The Broad Institute Genomics Platform"/>
            <person name="Cuomo C."/>
            <person name="de Hoog S."/>
            <person name="Gorbushina A."/>
            <person name="Stielow B."/>
            <person name="Teixiera M."/>
            <person name="Abouelleil A."/>
            <person name="Chapman S.B."/>
            <person name="Priest M."/>
            <person name="Young S.K."/>
            <person name="Wortman J."/>
            <person name="Nusbaum C."/>
            <person name="Birren B."/>
        </authorList>
    </citation>
    <scope>NUCLEOTIDE SEQUENCE [LARGE SCALE GENOMIC DNA]</scope>
    <source>
        <strain evidence="3">CBS 173.52</strain>
    </source>
</reference>
<feature type="coiled-coil region" evidence="1">
    <location>
        <begin position="743"/>
        <end position="781"/>
    </location>
</feature>
<dbReference type="Proteomes" id="UP000053789">
    <property type="component" value="Unassembled WGS sequence"/>
</dbReference>
<keyword evidence="1" id="KW-0175">Coiled coil</keyword>
<gene>
    <name evidence="3" type="ORF">Z519_12717</name>
</gene>
<evidence type="ECO:0000256" key="2">
    <source>
        <dbReference type="SAM" id="MobiDB-lite"/>
    </source>
</evidence>
<sequence>MLQNLIDQRQLQLCEERSASFRGTVRVELDDLEFEKLPSADSSANVARLREIFRTAGCYPLEPENRIVAIISDEKLKEILRTSKVTDHQLLENPDGIPPVVKFPAHCPLFCLEGRSRVEAAKQKILPPGKKHWAVDLYLEDASADLRNVLSEQYTNQRVYSDLEIYYNIHQYHKEGNVFAEGRWRARLSPNRQRNLKQFLKHSMLPAALNEVLTIPGQRFGFTLSMCHEVITMKCDEEFTHYFQHIVTIWSDILDGDEEMMQMTDKFTVENLQLRVPGRCEKDHEFVKPLMDDGSLFSFVTDVPRRNRIWENILKVSTLIPSLYGLGEDKKFLSPLAKILKRLFPVSPNQTLRMAMINSFKDSNQRSGAVCVQESDWSMRHYKGSLTQQLHWGIFQLFLFAGRDFTLFIPETPLKERGRPTPEPKRPDPYLWTSLARLASDLGFENDEIQKLLATDPDEKATSAFLLQARKPPIYTFTQSQFEQNKGRIIRILNTAKKNTHSLSTPTLFVKRNGEGLERRCGRHWELAYEYDHDHTFLPLFWTEDDNTCGEGISSLFVRVAVYKAFFSDLIFCETMQIPPVRFDTSEEQPHEDNDVSFEMSIDSNLLPYSQSSETKEERQNEFLQDKVRMLQLEVNKLRADVREEGKAAERKTLENLDSAHRQLQDYKSANQSLRGQLQQTQIECRERIVELERKNSDLQRELNQRCRENQSLVVQSTTNQNKISALEVRLSETHTALGNITAQQMKLRFDTVQGENAELRNRLQKALSDVKTARESLEQQTMSEEKDDRAKEDIIGLIQTLTTELCYLGQEMERMRRVLNENQDQIGQIKYDDLENASLSLKKEELNLQLARAGDGSWESNLHSNATQRTLVLHQTMQQATEVKDNVAKEWQLLKHGINALGTSFWTLKQGAHEAQQAQEQKLRDEREGFQSEKKEWSTVLEKANSDKDQALMERENLKSQVNALLREVEERQMLLNSARQTCEALQEEVTLKTQVSLLGSKPSDTQRLRRDINRIQKPRTRLKHSQIPRAKIRKGEPAIEAESKPLDFESIPNARNEKTVRIRFKVDRDRGGPTEVDLSRSKLEDVLRRCKRQGLIPHDTGGKAMVPEDAWDIINADGTFTVVFHLLQDIDVDEGFLRRRKRKKKPNSPKPTEEKDKNEALEILQYILNGT</sequence>
<dbReference type="VEuPathDB" id="FungiDB:Z519_12717"/>
<dbReference type="RefSeq" id="XP_016613331.1">
    <property type="nucleotide sequence ID" value="XM_016770422.1"/>
</dbReference>
<name>A0A0D2FIY6_CLAB1</name>
<dbReference type="OrthoDB" id="4113884at2759"/>
<proteinExistence type="predicted"/>
<accession>A0A0D2FIY6</accession>
<feature type="region of interest" description="Disordered" evidence="2">
    <location>
        <begin position="1142"/>
        <end position="1161"/>
    </location>
</feature>
<dbReference type="Pfam" id="PF12520">
    <property type="entry name" value="DUF3723"/>
    <property type="match status" value="1"/>
</dbReference>
<organism evidence="3 4">
    <name type="scientific">Cladophialophora bantiana (strain ATCC 10958 / CBS 173.52 / CDC B-1940 / NIH 8579)</name>
    <name type="common">Xylohypha bantiana</name>
    <dbReference type="NCBI Taxonomy" id="1442370"/>
    <lineage>
        <taxon>Eukaryota</taxon>
        <taxon>Fungi</taxon>
        <taxon>Dikarya</taxon>
        <taxon>Ascomycota</taxon>
        <taxon>Pezizomycotina</taxon>
        <taxon>Eurotiomycetes</taxon>
        <taxon>Chaetothyriomycetidae</taxon>
        <taxon>Chaetothyriales</taxon>
        <taxon>Herpotrichiellaceae</taxon>
        <taxon>Cladophialophora</taxon>
    </lineage>
</organism>
<dbReference type="InterPro" id="IPR022198">
    <property type="entry name" value="DUF3723"/>
</dbReference>
<dbReference type="HOGENOM" id="CLU_008239_0_0_1"/>
<evidence type="ECO:0000313" key="3">
    <source>
        <dbReference type="EMBL" id="KIW86662.1"/>
    </source>
</evidence>
<feature type="coiled-coil region" evidence="1">
    <location>
        <begin position="914"/>
        <end position="990"/>
    </location>
</feature>
<evidence type="ECO:0000256" key="1">
    <source>
        <dbReference type="SAM" id="Coils"/>
    </source>
</evidence>
<dbReference type="EMBL" id="KN847013">
    <property type="protein sequence ID" value="KIW86662.1"/>
    <property type="molecule type" value="Genomic_DNA"/>
</dbReference>
<keyword evidence="4" id="KW-1185">Reference proteome</keyword>